<keyword evidence="3" id="KW-1185">Reference proteome</keyword>
<dbReference type="Proteomes" id="UP000284706">
    <property type="component" value="Unassembled WGS sequence"/>
</dbReference>
<sequence>MNDVYHQLDLFDAKLAELRTFIERIKRGSETLRKSISAIDREIEDEKINLNALQDLHRVMADCQRKTRSPKSDVNHSPVRGMH</sequence>
<dbReference type="AlphaFoldDB" id="A0A409YC72"/>
<gene>
    <name evidence="2" type="ORF">CVT26_009858</name>
</gene>
<protein>
    <submittedName>
        <fullName evidence="2">Uncharacterized protein</fullName>
    </submittedName>
</protein>
<evidence type="ECO:0000313" key="3">
    <source>
        <dbReference type="Proteomes" id="UP000284706"/>
    </source>
</evidence>
<name>A0A409YC72_9AGAR</name>
<feature type="compositionally biased region" description="Basic and acidic residues" evidence="1">
    <location>
        <begin position="62"/>
        <end position="74"/>
    </location>
</feature>
<proteinExistence type="predicted"/>
<evidence type="ECO:0000256" key="1">
    <source>
        <dbReference type="SAM" id="MobiDB-lite"/>
    </source>
</evidence>
<comment type="caution">
    <text evidence="2">The sequence shown here is derived from an EMBL/GenBank/DDBJ whole genome shotgun (WGS) entry which is preliminary data.</text>
</comment>
<dbReference type="InParanoid" id="A0A409YC72"/>
<dbReference type="EMBL" id="NHYE01001000">
    <property type="protein sequence ID" value="PPR00583.1"/>
    <property type="molecule type" value="Genomic_DNA"/>
</dbReference>
<evidence type="ECO:0000313" key="2">
    <source>
        <dbReference type="EMBL" id="PPR00583.1"/>
    </source>
</evidence>
<feature type="region of interest" description="Disordered" evidence="1">
    <location>
        <begin position="62"/>
        <end position="83"/>
    </location>
</feature>
<organism evidence="2 3">
    <name type="scientific">Gymnopilus dilepis</name>
    <dbReference type="NCBI Taxonomy" id="231916"/>
    <lineage>
        <taxon>Eukaryota</taxon>
        <taxon>Fungi</taxon>
        <taxon>Dikarya</taxon>
        <taxon>Basidiomycota</taxon>
        <taxon>Agaricomycotina</taxon>
        <taxon>Agaricomycetes</taxon>
        <taxon>Agaricomycetidae</taxon>
        <taxon>Agaricales</taxon>
        <taxon>Agaricineae</taxon>
        <taxon>Hymenogastraceae</taxon>
        <taxon>Gymnopilus</taxon>
    </lineage>
</organism>
<reference evidence="2 3" key="1">
    <citation type="journal article" date="2018" name="Evol. Lett.">
        <title>Horizontal gene cluster transfer increased hallucinogenic mushroom diversity.</title>
        <authorList>
            <person name="Reynolds H.T."/>
            <person name="Vijayakumar V."/>
            <person name="Gluck-Thaler E."/>
            <person name="Korotkin H.B."/>
            <person name="Matheny P.B."/>
            <person name="Slot J.C."/>
        </authorList>
    </citation>
    <scope>NUCLEOTIDE SEQUENCE [LARGE SCALE GENOMIC DNA]</scope>
    <source>
        <strain evidence="2 3">SRW20</strain>
    </source>
</reference>
<accession>A0A409YC72</accession>